<proteinExistence type="predicted"/>
<reference evidence="2" key="1">
    <citation type="submission" date="2022-07" db="EMBL/GenBank/DDBJ databases">
        <title>Genome analysis of Parmales, a sister group of diatoms, reveals the evolutionary specialization of diatoms from phago-mixotrophs to photoautotrophs.</title>
        <authorList>
            <person name="Ban H."/>
            <person name="Sato S."/>
            <person name="Yoshikawa S."/>
            <person name="Kazumasa Y."/>
            <person name="Nakamura Y."/>
            <person name="Ichinomiya M."/>
            <person name="Saitoh K."/>
            <person name="Sato N."/>
            <person name="Blanc-Mathieu R."/>
            <person name="Endo H."/>
            <person name="Kuwata A."/>
            <person name="Ogata H."/>
        </authorList>
    </citation>
    <scope>NUCLEOTIDE SEQUENCE</scope>
</reference>
<evidence type="ECO:0008006" key="4">
    <source>
        <dbReference type="Google" id="ProtNLM"/>
    </source>
</evidence>
<evidence type="ECO:0000313" key="3">
    <source>
        <dbReference type="Proteomes" id="UP001165082"/>
    </source>
</evidence>
<gene>
    <name evidence="2" type="ORF">TrRE_jg7410</name>
</gene>
<comment type="caution">
    <text evidence="2">The sequence shown here is derived from an EMBL/GenBank/DDBJ whole genome shotgun (WGS) entry which is preliminary data.</text>
</comment>
<dbReference type="PANTHER" id="PTHR46967:SF2">
    <property type="entry name" value="SUSHI, VON WILLEBRAND FACTOR TYPE A, EGF AND PENTRAXIN DOMAIN-CONTAINING PROTEIN 1-LIKE"/>
    <property type="match status" value="1"/>
</dbReference>
<evidence type="ECO:0000256" key="1">
    <source>
        <dbReference type="SAM" id="SignalP"/>
    </source>
</evidence>
<accession>A0A9W7AHZ9</accession>
<feature type="non-terminal residue" evidence="2">
    <location>
        <position position="654"/>
    </location>
</feature>
<sequence>MLLYNNNILTLTLSILLCITTPSKAYNAPPSAKLGDLLIQRAIQQQLYYSAQLRNEPMVDWLKRFKGHEHLDSKTRREGNCGFPGTYSAAFDQLRTTPFTSYLAALGTEPDSTIKVKVIKPQRRFSARELKNPYINKEPIVEIYDQQVITKNILTQLCNTADALVETWAFHLGEVERTDLERVKNDRAENKGLPTSEMVEFAEMVKGGETAYSWFTGDEPMPLYDFDCRACDRFNTLRALSILTDEVSALTPETAFDVDYLRREAKEEEDAWGYLDEEIVRRRKKRRSNFEETFVRGDDLTKGAAARDAALVFLRGFCDTWVPRLVKGDERSKIGKDAFRAKPGMKEVRPDGAGCDAEAVFEALWDFQEEAAYNVLGGGELVFPRLMGERLREIRSAVAAASRMTVLEAVAPELRQARLKYTDYVESDDDGLGTYARFKRQAELDGDEEKEVYDHKDIIAEMGMGPLSAPLAVPPLRRKLQHVPIKSWSTSESFETTNGVVPTISCPLGYYREYGTSSLNRPVGQRHDGCSPCPRGRYGTTNDLTTAFCSANCPRGRYRDTTGGTGLEDCPFCPEGTLGSAEGLTTRECSSKCADANTDTTQYYSDVVGLTRQRDCKVCPPGYRGWQCDWDITPRLGSWTSDSGAINEAAHQYL</sequence>
<keyword evidence="1" id="KW-0732">Signal</keyword>
<dbReference type="EMBL" id="BRXZ01001338">
    <property type="protein sequence ID" value="GMH68694.1"/>
    <property type="molecule type" value="Genomic_DNA"/>
</dbReference>
<dbReference type="AlphaFoldDB" id="A0A9W7AHZ9"/>
<name>A0A9W7AHZ9_9STRA</name>
<keyword evidence="3" id="KW-1185">Reference proteome</keyword>
<dbReference type="OrthoDB" id="194027at2759"/>
<dbReference type="Proteomes" id="UP001165082">
    <property type="component" value="Unassembled WGS sequence"/>
</dbReference>
<feature type="signal peptide" evidence="1">
    <location>
        <begin position="1"/>
        <end position="25"/>
    </location>
</feature>
<organism evidence="2 3">
    <name type="scientific">Triparma retinervis</name>
    <dbReference type="NCBI Taxonomy" id="2557542"/>
    <lineage>
        <taxon>Eukaryota</taxon>
        <taxon>Sar</taxon>
        <taxon>Stramenopiles</taxon>
        <taxon>Ochrophyta</taxon>
        <taxon>Bolidophyceae</taxon>
        <taxon>Parmales</taxon>
        <taxon>Triparmaceae</taxon>
        <taxon>Triparma</taxon>
    </lineage>
</organism>
<protein>
    <recommendedName>
        <fullName evidence="4">Tyrosine-protein kinase ephrin type A/B receptor-like domain-containing protein</fullName>
    </recommendedName>
</protein>
<evidence type="ECO:0000313" key="2">
    <source>
        <dbReference type="EMBL" id="GMH68694.1"/>
    </source>
</evidence>
<dbReference type="PANTHER" id="PTHR46967">
    <property type="entry name" value="INSULIN-LIKE GROWTH FACTOR BINDING PROTEIN,N-TERMINAL"/>
    <property type="match status" value="1"/>
</dbReference>
<feature type="chain" id="PRO_5040853469" description="Tyrosine-protein kinase ephrin type A/B receptor-like domain-containing protein" evidence="1">
    <location>
        <begin position="26"/>
        <end position="654"/>
    </location>
</feature>